<comment type="subcellular location">
    <subcellularLocation>
        <location evidence="1 7">Cell membrane</location>
        <topology evidence="1 7">Multi-pass membrane protein</topology>
    </subcellularLocation>
</comment>
<evidence type="ECO:0000256" key="5">
    <source>
        <dbReference type="ARBA" id="ARBA00022989"/>
    </source>
</evidence>
<evidence type="ECO:0000256" key="4">
    <source>
        <dbReference type="ARBA" id="ARBA00022692"/>
    </source>
</evidence>
<proteinExistence type="inferred from homology"/>
<evidence type="ECO:0000256" key="3">
    <source>
        <dbReference type="ARBA" id="ARBA00022475"/>
    </source>
</evidence>
<gene>
    <name evidence="9" type="ORF">GF339_00690</name>
</gene>
<dbReference type="InterPro" id="IPR035906">
    <property type="entry name" value="MetI-like_sf"/>
</dbReference>
<organism evidence="9 10">
    <name type="scientific">candidate division KSB3 bacterium</name>
    <dbReference type="NCBI Taxonomy" id="2044937"/>
    <lineage>
        <taxon>Bacteria</taxon>
        <taxon>candidate division KSB3</taxon>
    </lineage>
</organism>
<name>A0A9D5JT00_9BACT</name>
<keyword evidence="5 7" id="KW-1133">Transmembrane helix</keyword>
<dbReference type="CDD" id="cd06261">
    <property type="entry name" value="TM_PBP2"/>
    <property type="match status" value="1"/>
</dbReference>
<evidence type="ECO:0000313" key="9">
    <source>
        <dbReference type="EMBL" id="MBD3323066.1"/>
    </source>
</evidence>
<dbReference type="SUPFAM" id="SSF161098">
    <property type="entry name" value="MetI-like"/>
    <property type="match status" value="1"/>
</dbReference>
<protein>
    <submittedName>
        <fullName evidence="9">ABC transporter permease subunit</fullName>
    </submittedName>
</protein>
<dbReference type="AlphaFoldDB" id="A0A9D5JT00"/>
<dbReference type="Proteomes" id="UP000649604">
    <property type="component" value="Unassembled WGS sequence"/>
</dbReference>
<dbReference type="PANTHER" id="PTHR43386">
    <property type="entry name" value="OLIGOPEPTIDE TRANSPORT SYSTEM PERMEASE PROTEIN APPC"/>
    <property type="match status" value="1"/>
</dbReference>
<dbReference type="InterPro" id="IPR050366">
    <property type="entry name" value="BP-dependent_transpt_permease"/>
</dbReference>
<dbReference type="Gene3D" id="1.10.3720.10">
    <property type="entry name" value="MetI-like"/>
    <property type="match status" value="1"/>
</dbReference>
<feature type="transmembrane region" description="Helical" evidence="7">
    <location>
        <begin position="78"/>
        <end position="105"/>
    </location>
</feature>
<keyword evidence="2 7" id="KW-0813">Transport</keyword>
<evidence type="ECO:0000256" key="7">
    <source>
        <dbReference type="RuleBase" id="RU363032"/>
    </source>
</evidence>
<evidence type="ECO:0000259" key="8">
    <source>
        <dbReference type="PROSITE" id="PS50928"/>
    </source>
</evidence>
<dbReference type="Pfam" id="PF12911">
    <property type="entry name" value="OppC_N"/>
    <property type="match status" value="1"/>
</dbReference>
<comment type="similarity">
    <text evidence="7">Belongs to the binding-protein-dependent transport system permease family.</text>
</comment>
<evidence type="ECO:0000256" key="1">
    <source>
        <dbReference type="ARBA" id="ARBA00004651"/>
    </source>
</evidence>
<dbReference type="Pfam" id="PF00528">
    <property type="entry name" value="BPD_transp_1"/>
    <property type="match status" value="1"/>
</dbReference>
<dbReference type="PANTHER" id="PTHR43386:SF1">
    <property type="entry name" value="D,D-DIPEPTIDE TRANSPORT SYSTEM PERMEASE PROTEIN DDPC-RELATED"/>
    <property type="match status" value="1"/>
</dbReference>
<feature type="transmembrane region" description="Helical" evidence="7">
    <location>
        <begin position="15"/>
        <end position="37"/>
    </location>
</feature>
<feature type="transmembrane region" description="Helical" evidence="7">
    <location>
        <begin position="240"/>
        <end position="264"/>
    </location>
</feature>
<reference evidence="9" key="1">
    <citation type="submission" date="2019-11" db="EMBL/GenBank/DDBJ databases">
        <title>Microbial mats filling the niche in hypersaline microbial mats.</title>
        <authorList>
            <person name="Wong H.L."/>
            <person name="Macleod F.I."/>
            <person name="White R.A. III"/>
            <person name="Burns B.P."/>
        </authorList>
    </citation>
    <scope>NUCLEOTIDE SEQUENCE</scope>
    <source>
        <strain evidence="9">Rbin_158</strain>
    </source>
</reference>
<accession>A0A9D5JT00</accession>
<keyword evidence="3" id="KW-1003">Cell membrane</keyword>
<feature type="domain" description="ABC transmembrane type-1" evidence="8">
    <location>
        <begin position="76"/>
        <end position="265"/>
    </location>
</feature>
<dbReference type="InterPro" id="IPR000515">
    <property type="entry name" value="MetI-like"/>
</dbReference>
<evidence type="ECO:0000313" key="10">
    <source>
        <dbReference type="Proteomes" id="UP000649604"/>
    </source>
</evidence>
<sequence length="278" mass="30359">MQKAAVLRRFTKNPIIPIGTMIIILMILVGSLAPYLSPYDPSKMSPRDRREAPSKQFWLGTDRLGRDMLSRMIWGARVSLVIGVLAVAVSLVVGLTIGLMSGYYGGMLDEVLMRLMDIIFAFPSLLLAIALIAVTGPSMRNIIFVVAVIRVPRFARIIRGSVLSLKEKEFVEAARALSKTDLGIMFQHILPNCIAPLTVEASLSIATAIITESALSFLGLGVRPPTPSWGQMIADGRSELFTAPWIVIFPGLAIMITVLGYNLLGDGLRDALDPRLRQ</sequence>
<dbReference type="InterPro" id="IPR025966">
    <property type="entry name" value="OppC_N"/>
</dbReference>
<evidence type="ECO:0000256" key="2">
    <source>
        <dbReference type="ARBA" id="ARBA00022448"/>
    </source>
</evidence>
<dbReference type="GO" id="GO:0005886">
    <property type="term" value="C:plasma membrane"/>
    <property type="evidence" value="ECO:0007669"/>
    <property type="project" value="UniProtKB-SubCell"/>
</dbReference>
<feature type="transmembrane region" description="Helical" evidence="7">
    <location>
        <begin position="111"/>
        <end position="134"/>
    </location>
</feature>
<comment type="caution">
    <text evidence="9">The sequence shown here is derived from an EMBL/GenBank/DDBJ whole genome shotgun (WGS) entry which is preliminary data.</text>
</comment>
<dbReference type="GO" id="GO:0055085">
    <property type="term" value="P:transmembrane transport"/>
    <property type="evidence" value="ECO:0007669"/>
    <property type="project" value="InterPro"/>
</dbReference>
<keyword evidence="6 7" id="KW-0472">Membrane</keyword>
<keyword evidence="4 7" id="KW-0812">Transmembrane</keyword>
<evidence type="ECO:0000256" key="6">
    <source>
        <dbReference type="ARBA" id="ARBA00023136"/>
    </source>
</evidence>
<dbReference type="PROSITE" id="PS50928">
    <property type="entry name" value="ABC_TM1"/>
    <property type="match status" value="1"/>
</dbReference>
<dbReference type="EMBL" id="WJJP01000017">
    <property type="protein sequence ID" value="MBD3323066.1"/>
    <property type="molecule type" value="Genomic_DNA"/>
</dbReference>